<dbReference type="RefSeq" id="WP_215340782.1">
    <property type="nucleotide sequence ID" value="NZ_JAGSGD010000001.1"/>
</dbReference>
<gene>
    <name evidence="1" type="ORF">JKL49_11710</name>
    <name evidence="2" type="ORF">JKL49_17050</name>
</gene>
<reference evidence="1" key="2">
    <citation type="submission" date="2021-04" db="EMBL/GenBank/DDBJ databases">
        <title>Draft genome assembly of strain Phenylobacterium sp. 20VBR1 using MiniION and Illumina platforms.</title>
        <authorList>
            <person name="Thomas F.A."/>
            <person name="Krishnan K.P."/>
            <person name="Sinha R.K."/>
        </authorList>
    </citation>
    <scope>NUCLEOTIDE SEQUENCE</scope>
    <source>
        <strain evidence="1">20VBR1</strain>
    </source>
</reference>
<dbReference type="EMBL" id="JAGSGD010000001">
    <property type="protein sequence ID" value="MBR7620053.1"/>
    <property type="molecule type" value="Genomic_DNA"/>
</dbReference>
<proteinExistence type="predicted"/>
<evidence type="ECO:0000313" key="2">
    <source>
        <dbReference type="EMBL" id="QQZ48962.1"/>
    </source>
</evidence>
<reference evidence="2" key="1">
    <citation type="submission" date="2021-01" db="EMBL/GenBank/DDBJ databases">
        <title>Genome sequence of Phenylobacterium sp. 20VBR1 isolated from a valley glaceir, Ny-Alesund, Svalbard.</title>
        <authorList>
            <person name="Thomas F.A."/>
            <person name="Krishnan K.P."/>
            <person name="Sinha R.K."/>
        </authorList>
    </citation>
    <scope>NUCLEOTIDE SEQUENCE</scope>
    <source>
        <strain evidence="2">20VBR1</strain>
    </source>
</reference>
<evidence type="ECO:0000313" key="1">
    <source>
        <dbReference type="EMBL" id="MBR7620053.1"/>
    </source>
</evidence>
<evidence type="ECO:0000313" key="3">
    <source>
        <dbReference type="Proteomes" id="UP000622580"/>
    </source>
</evidence>
<dbReference type="EMBL" id="CP068570">
    <property type="protein sequence ID" value="QQZ48962.1"/>
    <property type="molecule type" value="Genomic_DNA"/>
</dbReference>
<organism evidence="1 3">
    <name type="scientific">Phenylobacterium glaciei</name>
    <dbReference type="NCBI Taxonomy" id="2803784"/>
    <lineage>
        <taxon>Bacteria</taxon>
        <taxon>Pseudomonadati</taxon>
        <taxon>Pseudomonadota</taxon>
        <taxon>Alphaproteobacteria</taxon>
        <taxon>Caulobacterales</taxon>
        <taxon>Caulobacteraceae</taxon>
        <taxon>Phenylobacterium</taxon>
    </lineage>
</organism>
<dbReference type="AlphaFoldDB" id="A0A941D3B3"/>
<sequence length="49" mass="5537">MKKKSKRVRRMEMRKRAKFWDKYGDPIRVSLIAAAAITGASLVAKMALG</sequence>
<keyword evidence="3" id="KW-1185">Reference proteome</keyword>
<protein>
    <submittedName>
        <fullName evidence="1">Uncharacterized protein</fullName>
    </submittedName>
</protein>
<accession>A0A941D3B3</accession>
<name>A0A941D3B3_9CAUL</name>
<dbReference type="Proteomes" id="UP000622580">
    <property type="component" value="Unassembled WGS sequence"/>
</dbReference>